<feature type="signal peptide" evidence="1">
    <location>
        <begin position="1"/>
        <end position="17"/>
    </location>
</feature>
<evidence type="ECO:0000313" key="2">
    <source>
        <dbReference type="EMBL" id="KAK7333813.1"/>
    </source>
</evidence>
<dbReference type="Proteomes" id="UP001374584">
    <property type="component" value="Unassembled WGS sequence"/>
</dbReference>
<evidence type="ECO:0000313" key="3">
    <source>
        <dbReference type="Proteomes" id="UP001374584"/>
    </source>
</evidence>
<reference evidence="2 3" key="1">
    <citation type="submission" date="2024-01" db="EMBL/GenBank/DDBJ databases">
        <title>The genomes of 5 underutilized Papilionoideae crops provide insights into root nodulation and disease resistanc.</title>
        <authorList>
            <person name="Jiang F."/>
        </authorList>
    </citation>
    <scope>NUCLEOTIDE SEQUENCE [LARGE SCALE GENOMIC DNA]</scope>
    <source>
        <strain evidence="2">JINMINGXINNONG_FW02</strain>
        <tissue evidence="2">Leaves</tissue>
    </source>
</reference>
<accession>A0AAN9QJM6</accession>
<comment type="caution">
    <text evidence="2">The sequence shown here is derived from an EMBL/GenBank/DDBJ whole genome shotgun (WGS) entry which is preliminary data.</text>
</comment>
<protein>
    <recommendedName>
        <fullName evidence="4">Secreted protein</fullName>
    </recommendedName>
</protein>
<keyword evidence="3" id="KW-1185">Reference proteome</keyword>
<dbReference type="AlphaFoldDB" id="A0AAN9QJM6"/>
<proteinExistence type="predicted"/>
<feature type="chain" id="PRO_5042962808" description="Secreted protein" evidence="1">
    <location>
        <begin position="18"/>
        <end position="73"/>
    </location>
</feature>
<keyword evidence="1" id="KW-0732">Signal</keyword>
<evidence type="ECO:0000256" key="1">
    <source>
        <dbReference type="SAM" id="SignalP"/>
    </source>
</evidence>
<evidence type="ECO:0008006" key="4">
    <source>
        <dbReference type="Google" id="ProtNLM"/>
    </source>
</evidence>
<organism evidence="2 3">
    <name type="scientific">Phaseolus coccineus</name>
    <name type="common">Scarlet runner bean</name>
    <name type="synonym">Phaseolus multiflorus</name>
    <dbReference type="NCBI Taxonomy" id="3886"/>
    <lineage>
        <taxon>Eukaryota</taxon>
        <taxon>Viridiplantae</taxon>
        <taxon>Streptophyta</taxon>
        <taxon>Embryophyta</taxon>
        <taxon>Tracheophyta</taxon>
        <taxon>Spermatophyta</taxon>
        <taxon>Magnoliopsida</taxon>
        <taxon>eudicotyledons</taxon>
        <taxon>Gunneridae</taxon>
        <taxon>Pentapetalae</taxon>
        <taxon>rosids</taxon>
        <taxon>fabids</taxon>
        <taxon>Fabales</taxon>
        <taxon>Fabaceae</taxon>
        <taxon>Papilionoideae</taxon>
        <taxon>50 kb inversion clade</taxon>
        <taxon>NPAAA clade</taxon>
        <taxon>indigoferoid/millettioid clade</taxon>
        <taxon>Phaseoleae</taxon>
        <taxon>Phaseolus</taxon>
    </lineage>
</organism>
<gene>
    <name evidence="2" type="ORF">VNO80_30592</name>
</gene>
<name>A0AAN9QJM6_PHACN</name>
<sequence>MVIVDVMIMLLACMLDGDIERKCSLRFCGLPSNVSNQNWNSEFANFARRTAATFVLKGIINQLHTHDNTSNGE</sequence>
<dbReference type="EMBL" id="JAYMYR010000011">
    <property type="protein sequence ID" value="KAK7333813.1"/>
    <property type="molecule type" value="Genomic_DNA"/>
</dbReference>